<evidence type="ECO:0008006" key="4">
    <source>
        <dbReference type="Google" id="ProtNLM"/>
    </source>
</evidence>
<name>A0ABR4NP29_9SACH</name>
<dbReference type="PANTHER" id="PTHR11215">
    <property type="entry name" value="METAL DEPENDENT HYDROLASE - RELATED"/>
    <property type="match status" value="1"/>
</dbReference>
<proteinExistence type="inferred from homology"/>
<evidence type="ECO:0000256" key="1">
    <source>
        <dbReference type="ARBA" id="ARBA00010105"/>
    </source>
</evidence>
<evidence type="ECO:0000313" key="2">
    <source>
        <dbReference type="EMBL" id="KAL3229747.1"/>
    </source>
</evidence>
<organism evidence="2 3">
    <name type="scientific">Nakaseomyces bracarensis</name>
    <dbReference type="NCBI Taxonomy" id="273131"/>
    <lineage>
        <taxon>Eukaryota</taxon>
        <taxon>Fungi</taxon>
        <taxon>Dikarya</taxon>
        <taxon>Ascomycota</taxon>
        <taxon>Saccharomycotina</taxon>
        <taxon>Saccharomycetes</taxon>
        <taxon>Saccharomycetales</taxon>
        <taxon>Saccharomycetaceae</taxon>
        <taxon>Nakaseomyces</taxon>
    </lineage>
</organism>
<reference evidence="2 3" key="1">
    <citation type="submission" date="2024-05" db="EMBL/GenBank/DDBJ databases">
        <title>Long read based assembly of the Candida bracarensis genome reveals expanded adhesin content.</title>
        <authorList>
            <person name="Marcet-Houben M."/>
            <person name="Ksiezopolska E."/>
            <person name="Gabaldon T."/>
        </authorList>
    </citation>
    <scope>NUCLEOTIDE SEQUENCE [LARGE SCALE GENOMIC DNA]</scope>
    <source>
        <strain evidence="2 3">CBM6</strain>
    </source>
</reference>
<comment type="similarity">
    <text evidence="1">Belongs to the MYG1 family.</text>
</comment>
<keyword evidence="3" id="KW-1185">Reference proteome</keyword>
<dbReference type="EMBL" id="JBEVYD010000011">
    <property type="protein sequence ID" value="KAL3229747.1"/>
    <property type="molecule type" value="Genomic_DNA"/>
</dbReference>
<comment type="caution">
    <text evidence="2">The sequence shown here is derived from an EMBL/GenBank/DDBJ whole genome shotgun (WGS) entry which is preliminary data.</text>
</comment>
<dbReference type="InterPro" id="IPR003226">
    <property type="entry name" value="MYG1_exonuclease"/>
</dbReference>
<gene>
    <name evidence="2" type="ORF">RNJ44_01883</name>
</gene>
<evidence type="ECO:0000313" key="3">
    <source>
        <dbReference type="Proteomes" id="UP001623330"/>
    </source>
</evidence>
<sequence length="380" mass="42503">MSFDDQSAIMSYFVLFLGLNSDRSFINFSIGSIEFLSSHKKATLMSDTKRVKLEMLQICTHSGPFHADESLAVYMLRLLPKYKDAKVVRSRNPEDWEASDIVVDVGAKYDGVKFFDHHQREFFETYNENYATKLSSAGLVYKHFGREIISTIISESGATSSESDLDILYDKVYKQFIEALDANDNGIDKYENSKDLTPKFKDTSISIPGIISGMNPSWNGDSSSEAYDKNFQRASNFVGEVFVDLVKGYALSWLPAKAIVAEAIKDRMSADASGKIVVLPQFCPWKEHLYEIEKEQGIEGQIEFVLFADSTGTWRISTVPVTSTSFQFRRGLPEHLRGLRDDVLSEKAGIPDGVFIHAAGFIGGAKSKESVYKLAKMSIA</sequence>
<dbReference type="PANTHER" id="PTHR11215:SF1">
    <property type="entry name" value="MYG1 EXONUCLEASE"/>
    <property type="match status" value="1"/>
</dbReference>
<dbReference type="Proteomes" id="UP001623330">
    <property type="component" value="Unassembled WGS sequence"/>
</dbReference>
<protein>
    <recommendedName>
        <fullName evidence="4">Metal-dependent protein hydrolase</fullName>
    </recommendedName>
</protein>
<accession>A0ABR4NP29</accession>
<dbReference type="Pfam" id="PF03690">
    <property type="entry name" value="MYG1_exonuc"/>
    <property type="match status" value="1"/>
</dbReference>